<dbReference type="Proteomes" id="UP000550508">
    <property type="component" value="Unassembled WGS sequence"/>
</dbReference>
<keyword evidence="2" id="KW-1185">Reference proteome</keyword>
<name>A0A849VMN4_9HYPH</name>
<gene>
    <name evidence="1" type="ORF">HQ945_05210</name>
</gene>
<protein>
    <submittedName>
        <fullName evidence="1">Uncharacterized protein</fullName>
    </submittedName>
</protein>
<evidence type="ECO:0000313" key="2">
    <source>
        <dbReference type="Proteomes" id="UP000550508"/>
    </source>
</evidence>
<proteinExistence type="predicted"/>
<accession>A0A849VMN4</accession>
<sequence length="81" mass="9038">MTVHSPKVPLDDPERALARDEAMEARFVDLVESNGELMLLYHESITAGWEQDEVTLGITNLLAGRSTIELKRIEDNEATNA</sequence>
<comment type="caution">
    <text evidence="1">The sequence shown here is derived from an EMBL/GenBank/DDBJ whole genome shotgun (WGS) entry which is preliminary data.</text>
</comment>
<organism evidence="1 2">
    <name type="scientific">Phyllobacterium pellucidum</name>
    <dbReference type="NCBI Taxonomy" id="2740464"/>
    <lineage>
        <taxon>Bacteria</taxon>
        <taxon>Pseudomonadati</taxon>
        <taxon>Pseudomonadota</taxon>
        <taxon>Alphaproteobacteria</taxon>
        <taxon>Hyphomicrobiales</taxon>
        <taxon>Phyllobacteriaceae</taxon>
        <taxon>Phyllobacterium</taxon>
    </lineage>
</organism>
<dbReference type="RefSeq" id="WP_174207722.1">
    <property type="nucleotide sequence ID" value="NZ_JABUMX010000001.1"/>
</dbReference>
<reference evidence="1 2" key="1">
    <citation type="submission" date="2020-05" db="EMBL/GenBank/DDBJ databases">
        <authorList>
            <person name="Kim M.K."/>
        </authorList>
    </citation>
    <scope>NUCLEOTIDE SEQUENCE [LARGE SCALE GENOMIC DNA]</scope>
    <source>
        <strain evidence="1 2">BT25</strain>
    </source>
</reference>
<dbReference type="EMBL" id="JABUMX010000001">
    <property type="protein sequence ID" value="NTS30646.1"/>
    <property type="molecule type" value="Genomic_DNA"/>
</dbReference>
<evidence type="ECO:0000313" key="1">
    <source>
        <dbReference type="EMBL" id="NTS30646.1"/>
    </source>
</evidence>
<dbReference type="AlphaFoldDB" id="A0A849VMN4"/>